<organism evidence="2 3">
    <name type="scientific">Vibrio navarrensis</name>
    <dbReference type="NCBI Taxonomy" id="29495"/>
    <lineage>
        <taxon>Bacteria</taxon>
        <taxon>Pseudomonadati</taxon>
        <taxon>Pseudomonadota</taxon>
        <taxon>Gammaproteobacteria</taxon>
        <taxon>Vibrionales</taxon>
        <taxon>Vibrionaceae</taxon>
        <taxon>Vibrio</taxon>
    </lineage>
</organism>
<evidence type="ECO:0000313" key="2">
    <source>
        <dbReference type="EMBL" id="QPL54795.1"/>
    </source>
</evidence>
<dbReference type="Gene3D" id="2.10.109.10">
    <property type="entry name" value="Umud Fragment, subunit A"/>
    <property type="match status" value="1"/>
</dbReference>
<dbReference type="AlphaFoldDB" id="A0AAJ4IDF2"/>
<dbReference type="RefSeq" id="WP_337971040.1">
    <property type="nucleotide sequence ID" value="NZ_CP065217.1"/>
</dbReference>
<dbReference type="InterPro" id="IPR015927">
    <property type="entry name" value="Peptidase_S24_S26A/B/C"/>
</dbReference>
<evidence type="ECO:0000313" key="3">
    <source>
        <dbReference type="Proteomes" id="UP000594435"/>
    </source>
</evidence>
<reference evidence="2 3" key="1">
    <citation type="submission" date="2020-11" db="EMBL/GenBank/DDBJ databases">
        <title>Complete and Circularized Genome Assembly of a human isolate of Vibrio navarrensis biotype pommerensis with MiSeq and MinION Sequence Data.</title>
        <authorList>
            <person name="Schwartz K."/>
            <person name="Borowiak M."/>
            <person name="Deneke C."/>
            <person name="Balau V."/>
            <person name="Metelmann C."/>
            <person name="Strauch E."/>
        </authorList>
    </citation>
    <scope>NUCLEOTIDE SEQUENCE [LARGE SCALE GENOMIC DNA]</scope>
    <source>
        <strain evidence="2 3">20-VB00237</strain>
    </source>
</reference>
<protein>
    <submittedName>
        <fullName evidence="2">S24 family peptidase</fullName>
    </submittedName>
</protein>
<dbReference type="SUPFAM" id="SSF51306">
    <property type="entry name" value="LexA/Signal peptidase"/>
    <property type="match status" value="1"/>
</dbReference>
<accession>A0AAJ4IDF2</accession>
<sequence>MGYKNMVDKTFADRLNDACNKAGIPVRGRAKYIQDRLSDKLSITAIRKWLVGEAMPETKRIGELAVIANTSVEALFADEVNGSLGATVQEVTTNYGTSPRRFEVPILSWVQAGAFCNSESQVLPQDCETILCPNRSASRSTFALRVVGDSMTAPYGKSYPEGTIIYVDPEKEALPRNRVVARTELGFTFKELAMNEFGERYLKALNPHHQPIFGEGIEICGVVIGSYSPEPA</sequence>
<proteinExistence type="predicted"/>
<dbReference type="EMBL" id="CP065217">
    <property type="protein sequence ID" value="QPL54795.1"/>
    <property type="molecule type" value="Genomic_DNA"/>
</dbReference>
<evidence type="ECO:0000259" key="1">
    <source>
        <dbReference type="Pfam" id="PF00717"/>
    </source>
</evidence>
<feature type="domain" description="Peptidase S24/S26A/S26B/S26C" evidence="1">
    <location>
        <begin position="105"/>
        <end position="224"/>
    </location>
</feature>
<dbReference type="InterPro" id="IPR036286">
    <property type="entry name" value="LexA/Signal_pep-like_sf"/>
</dbReference>
<dbReference type="Proteomes" id="UP000594435">
    <property type="component" value="Chromosome 1"/>
</dbReference>
<dbReference type="InterPro" id="IPR039418">
    <property type="entry name" value="LexA-like"/>
</dbReference>
<dbReference type="CDD" id="cd06529">
    <property type="entry name" value="S24_LexA-like"/>
    <property type="match status" value="1"/>
</dbReference>
<dbReference type="Pfam" id="PF00717">
    <property type="entry name" value="Peptidase_S24"/>
    <property type="match status" value="1"/>
</dbReference>
<gene>
    <name evidence="2" type="ORF">I3X05_06630</name>
</gene>
<name>A0AAJ4IDF2_9VIBR</name>